<accession>A0A8S5L4Q7</accession>
<organism evidence="8 9">
    <name type="scientific">ssRNA phage SRR7976301_6</name>
    <dbReference type="NCBI Taxonomy" id="2786667"/>
    <lineage>
        <taxon>Viruses</taxon>
        <taxon>Riboviria</taxon>
        <taxon>Orthornavirae</taxon>
        <taxon>Lenarviricota</taxon>
        <taxon>Leviviricetes</taxon>
        <taxon>Norzivirales</taxon>
        <taxon>Fiersviridae</taxon>
        <taxon>Behlfluvirus</taxon>
        <taxon>Behlfluvirus lutadaptatum</taxon>
    </lineage>
</organism>
<name>A0A8S5L4Q7_9VIRU</name>
<dbReference type="EMBL" id="BK014175">
    <property type="protein sequence ID" value="DAD52680.1"/>
    <property type="molecule type" value="Genomic_RNA"/>
</dbReference>
<comment type="subcellular location">
    <subcellularLocation>
        <location evidence="1">Virion</location>
    </subcellularLocation>
</comment>
<evidence type="ECO:0000256" key="2">
    <source>
        <dbReference type="ARBA" id="ARBA00022581"/>
    </source>
</evidence>
<evidence type="ECO:0000256" key="1">
    <source>
        <dbReference type="ARBA" id="ARBA00004328"/>
    </source>
</evidence>
<sequence>MKSRSTVHRLQRTIIRGGPAGVSSEVTDYPNYRYDTLNVIQDYVGPKNTAIEHNHQFVKSYICDYNGAYHSTSPGGNYTDQYGYIAAFTRHSSPGGAFAPSYIMSTVYNNALEDLYGNLRGTVDLSVSAAEWRQTRNMFIQNFDHLKPMAEKLERQIPRALRFLLSFDYAQWPKRWLEYSYGWRPLIQDIYGTVDEMRKAVVYGHVRVEGKAWDTDHRIKTYDGTMPLSKEVVNSITKQRCKIVAEFKIQQSALNSLSNFTSINPASIAWELMPYSFVVDWFYDIGGYVRNMESCLLFCNSLVKAYSVEGYKARFDGTLSGGGVQSLVGHAVSATAYAEYSFKRRTVNISLIPRAPDLRANLGWRRLLSAASLLALHLKGVKNSSMGPT</sequence>
<dbReference type="InterPro" id="IPR005563">
    <property type="entry name" value="A_protein"/>
</dbReference>
<dbReference type="RefSeq" id="YP_010769088.1">
    <property type="nucleotide sequence ID" value="NC_073874.1"/>
</dbReference>
<dbReference type="KEGG" id="vg:80398003"/>
<keyword evidence="3" id="KW-1161">Viral attachment to host cell</keyword>
<keyword evidence="9" id="KW-1185">Reference proteome</keyword>
<keyword evidence="4" id="KW-0946">Virion</keyword>
<gene>
    <name evidence="8" type="primary">SRR7976301_6_2</name>
</gene>
<reference evidence="8" key="1">
    <citation type="submission" date="2020-09" db="EMBL/GenBank/DDBJ databases">
        <title>Leviviricetes taxonomy.</title>
        <authorList>
            <person name="Stockdale S.R."/>
            <person name="Callanan J."/>
            <person name="Adriaenssens E.M."/>
            <person name="Kuhn J.H."/>
            <person name="Rumnieks J."/>
            <person name="Shkoporov A."/>
            <person name="Draper L.A."/>
            <person name="Ross P."/>
            <person name="Hill C."/>
        </authorList>
    </citation>
    <scope>NUCLEOTIDE SEQUENCE</scope>
</reference>
<dbReference type="GeneID" id="80398003"/>
<evidence type="ECO:0000313" key="9">
    <source>
        <dbReference type="Proteomes" id="UP000679196"/>
    </source>
</evidence>
<protein>
    <submittedName>
        <fullName evidence="8">Maturation protein</fullName>
    </submittedName>
</protein>
<evidence type="ECO:0000256" key="4">
    <source>
        <dbReference type="ARBA" id="ARBA00022844"/>
    </source>
</evidence>
<dbReference type="GO" id="GO:0039666">
    <property type="term" value="P:virion attachment to host cell pilus"/>
    <property type="evidence" value="ECO:0007669"/>
    <property type="project" value="UniProtKB-KW"/>
</dbReference>
<dbReference type="GO" id="GO:0044423">
    <property type="term" value="C:virion component"/>
    <property type="evidence" value="ECO:0007669"/>
    <property type="project" value="UniProtKB-KW"/>
</dbReference>
<keyword evidence="2" id="KW-0945">Host-virus interaction</keyword>
<evidence type="ECO:0000313" key="8">
    <source>
        <dbReference type="EMBL" id="DAD52680.1"/>
    </source>
</evidence>
<dbReference type="Proteomes" id="UP000679196">
    <property type="component" value="Segment"/>
</dbReference>
<evidence type="ECO:0000256" key="3">
    <source>
        <dbReference type="ARBA" id="ARBA00022804"/>
    </source>
</evidence>
<evidence type="ECO:0000256" key="7">
    <source>
        <dbReference type="ARBA" id="ARBA00035110"/>
    </source>
</evidence>
<keyword evidence="6" id="KW-1160">Virus entry into host cell</keyword>
<proteinExistence type="inferred from homology"/>
<comment type="similarity">
    <text evidence="7">Belongs to the Leviviricetes maturation protein family.</text>
</comment>
<evidence type="ECO:0000256" key="5">
    <source>
        <dbReference type="ARBA" id="ARBA00023104"/>
    </source>
</evidence>
<keyword evidence="5" id="KW-1175">Viral attachment to host cell pilus</keyword>
<evidence type="ECO:0000256" key="6">
    <source>
        <dbReference type="ARBA" id="ARBA00023296"/>
    </source>
</evidence>
<dbReference type="Pfam" id="PF03863">
    <property type="entry name" value="Phage_mat-A"/>
    <property type="match status" value="1"/>
</dbReference>